<gene>
    <name evidence="2" type="ORF">D9V32_10940</name>
</gene>
<comment type="caution">
    <text evidence="2">The sequence shown here is derived from an EMBL/GenBank/DDBJ whole genome shotgun (WGS) entry which is preliminary data.</text>
</comment>
<evidence type="ECO:0000313" key="3">
    <source>
        <dbReference type="Proteomes" id="UP000272503"/>
    </source>
</evidence>
<evidence type="ECO:0000259" key="1">
    <source>
        <dbReference type="PROSITE" id="PS51186"/>
    </source>
</evidence>
<proteinExistence type="predicted"/>
<dbReference type="GO" id="GO:0016747">
    <property type="term" value="F:acyltransferase activity, transferring groups other than amino-acyl groups"/>
    <property type="evidence" value="ECO:0007669"/>
    <property type="project" value="InterPro"/>
</dbReference>
<dbReference type="InterPro" id="IPR000182">
    <property type="entry name" value="GNAT_dom"/>
</dbReference>
<protein>
    <submittedName>
        <fullName evidence="2">GNAT family N-acetyltransferase</fullName>
    </submittedName>
</protein>
<dbReference type="InterPro" id="IPR016181">
    <property type="entry name" value="Acyl_CoA_acyltransferase"/>
</dbReference>
<organism evidence="2 3">
    <name type="scientific">Mycetocola tolaasinivorans</name>
    <dbReference type="NCBI Taxonomy" id="76635"/>
    <lineage>
        <taxon>Bacteria</taxon>
        <taxon>Bacillati</taxon>
        <taxon>Actinomycetota</taxon>
        <taxon>Actinomycetes</taxon>
        <taxon>Micrococcales</taxon>
        <taxon>Microbacteriaceae</taxon>
        <taxon>Mycetocola</taxon>
    </lineage>
</organism>
<reference evidence="2 3" key="1">
    <citation type="submission" date="2018-10" db="EMBL/GenBank/DDBJ databases">
        <authorList>
            <person name="Li J."/>
        </authorList>
    </citation>
    <scope>NUCLEOTIDE SEQUENCE [LARGE SCALE GENOMIC DNA]</scope>
    <source>
        <strain evidence="2 3">IF 016277</strain>
    </source>
</reference>
<dbReference type="Gene3D" id="3.40.630.30">
    <property type="match status" value="1"/>
</dbReference>
<keyword evidence="3" id="KW-1185">Reference proteome</keyword>
<dbReference type="SUPFAM" id="SSF55729">
    <property type="entry name" value="Acyl-CoA N-acyltransferases (Nat)"/>
    <property type="match status" value="1"/>
</dbReference>
<dbReference type="AlphaFoldDB" id="A0A3L7A414"/>
<evidence type="ECO:0000313" key="2">
    <source>
        <dbReference type="EMBL" id="RLP75076.1"/>
    </source>
</evidence>
<name>A0A3L7A414_9MICO</name>
<dbReference type="OrthoDB" id="164800at2"/>
<accession>A0A3L7A414</accession>
<dbReference type="RefSeq" id="WP_121649078.1">
    <property type="nucleotide sequence ID" value="NZ_RCUX01000008.1"/>
</dbReference>
<sequence>MTNVAAYLRAYDDQLRTDAEVRAADSVETHGPLRLATFAGGHGFVTYRDLGEEAATAESVAELVRFAHDYFASRDDVVDVEWKTRAHDSAPGLHDALVNSGFVPDDSESVMIGALEALTENDPAAELAEAGIIIRRITTEAEVRAMSAMAAIAFEEDEDTDRLDEMIEELSGDSGVEFWVAEADGVIVSAGRLEPVADTDVVGIWGGATLHEYRGRGIYRALTAARARAALAAGKRFVHSDSTEFSRPILERSGLVKVTETTPYIWER</sequence>
<keyword evidence="2" id="KW-0808">Transferase</keyword>
<dbReference type="EMBL" id="RCUX01000008">
    <property type="protein sequence ID" value="RLP75076.1"/>
    <property type="molecule type" value="Genomic_DNA"/>
</dbReference>
<feature type="domain" description="N-acetyltransferase" evidence="1">
    <location>
        <begin position="132"/>
        <end position="268"/>
    </location>
</feature>
<dbReference type="Pfam" id="PF00583">
    <property type="entry name" value="Acetyltransf_1"/>
    <property type="match status" value="1"/>
</dbReference>
<dbReference type="Proteomes" id="UP000272503">
    <property type="component" value="Unassembled WGS sequence"/>
</dbReference>
<dbReference type="PROSITE" id="PS51186">
    <property type="entry name" value="GNAT"/>
    <property type="match status" value="1"/>
</dbReference>